<feature type="compositionally biased region" description="Acidic residues" evidence="2">
    <location>
        <begin position="51"/>
        <end position="65"/>
    </location>
</feature>
<dbReference type="KEGG" id="tmn:UCRPA7_8363"/>
<feature type="domain" description="UFSP1/2/DUB catalytic" evidence="3">
    <location>
        <begin position="191"/>
        <end position="399"/>
    </location>
</feature>
<dbReference type="Pfam" id="PF07910">
    <property type="entry name" value="Peptidase_C78"/>
    <property type="match status" value="1"/>
</dbReference>
<dbReference type="RefSeq" id="XP_007919068.1">
    <property type="nucleotide sequence ID" value="XM_007920877.1"/>
</dbReference>
<organism evidence="4 5">
    <name type="scientific">Phaeoacremonium minimum (strain UCR-PA7)</name>
    <name type="common">Esca disease fungus</name>
    <name type="synonym">Togninia minima</name>
    <dbReference type="NCBI Taxonomy" id="1286976"/>
    <lineage>
        <taxon>Eukaryota</taxon>
        <taxon>Fungi</taxon>
        <taxon>Dikarya</taxon>
        <taxon>Ascomycota</taxon>
        <taxon>Pezizomycotina</taxon>
        <taxon>Sordariomycetes</taxon>
        <taxon>Sordariomycetidae</taxon>
        <taxon>Togniniales</taxon>
        <taxon>Togniniaceae</taxon>
        <taxon>Phaeoacremonium</taxon>
    </lineage>
</organism>
<dbReference type="GO" id="GO:0016787">
    <property type="term" value="F:hydrolase activity"/>
    <property type="evidence" value="ECO:0007669"/>
    <property type="project" value="UniProtKB-KW"/>
</dbReference>
<evidence type="ECO:0000313" key="4">
    <source>
        <dbReference type="EMBL" id="EON96155.1"/>
    </source>
</evidence>
<dbReference type="Proteomes" id="UP000014074">
    <property type="component" value="Unassembled WGS sequence"/>
</dbReference>
<keyword evidence="1" id="KW-0378">Hydrolase</keyword>
<protein>
    <submittedName>
        <fullName evidence="4">Putative peptidase family c78 protein</fullName>
    </submittedName>
</protein>
<evidence type="ECO:0000256" key="1">
    <source>
        <dbReference type="ARBA" id="ARBA00022801"/>
    </source>
</evidence>
<feature type="region of interest" description="Disordered" evidence="2">
    <location>
        <begin position="37"/>
        <end position="65"/>
    </location>
</feature>
<feature type="region of interest" description="Disordered" evidence="2">
    <location>
        <begin position="91"/>
        <end position="137"/>
    </location>
</feature>
<accession>R8BA10</accession>
<evidence type="ECO:0000256" key="2">
    <source>
        <dbReference type="SAM" id="MobiDB-lite"/>
    </source>
</evidence>
<dbReference type="GeneID" id="19329206"/>
<dbReference type="EMBL" id="KB933360">
    <property type="protein sequence ID" value="EON96155.1"/>
    <property type="molecule type" value="Genomic_DNA"/>
</dbReference>
<feature type="compositionally biased region" description="Basic and acidic residues" evidence="2">
    <location>
        <begin position="109"/>
        <end position="127"/>
    </location>
</feature>
<reference evidence="5" key="1">
    <citation type="journal article" date="2013" name="Genome Announc.">
        <title>Draft genome sequence of the ascomycete Phaeoacremonium aleophilum strain UCR-PA7, a causal agent of the esca disease complex in grapevines.</title>
        <authorList>
            <person name="Blanco-Ulate B."/>
            <person name="Rolshausen P."/>
            <person name="Cantu D."/>
        </authorList>
    </citation>
    <scope>NUCLEOTIDE SEQUENCE [LARGE SCALE GENOMIC DNA]</scope>
    <source>
        <strain evidence="5">UCR-PA7</strain>
    </source>
</reference>
<sequence length="400" mass="45063">MATDGEVMTCPFCGFRSVAGEYEMLLHMETLHAEGKSPFIADSGPQQELLPDQDQDQDQDGEDQYAECPVEGCGEVLLVDELDYHLELHDEESDAGAAAEASEQPVPPPRDEHPRASRRAAERERQHGRTSVTKRNEGAIQTWKKLFGVPATKARSETTTEGAGSKEGPRKRLGKAELGKYAHEQRMPEWLHVSKLRREGGFCGYRNIQMLSSFIVGTNFEGADHFNGNLPSIFDIQDFIEEAWDRGINSQGRVETGGVKGTRKYIGTPEAQAMLISLQVPCDAQGFKNKEPGRSEELLLQEVERYFQSSIFDPEKKVRCTSMPPIYFQHAGHSMTIIGFERLQNGQANLLVFDPMFRDNSAITRLVGKKFESRAPDILLKPYRRGSKYLGKYREFELLR</sequence>
<proteinExistence type="predicted"/>
<gene>
    <name evidence="4" type="ORF">UCRPA7_8363</name>
</gene>
<keyword evidence="5" id="KW-1185">Reference proteome</keyword>
<dbReference type="InterPro" id="IPR012462">
    <property type="entry name" value="UFSP1/2_DUB_cat"/>
</dbReference>
<dbReference type="Gene3D" id="3.90.70.130">
    <property type="match status" value="1"/>
</dbReference>
<evidence type="ECO:0000259" key="3">
    <source>
        <dbReference type="Pfam" id="PF07910"/>
    </source>
</evidence>
<dbReference type="eggNOG" id="KOG4696">
    <property type="taxonomic scope" value="Eukaryota"/>
</dbReference>
<dbReference type="AlphaFoldDB" id="R8BA10"/>
<evidence type="ECO:0000313" key="5">
    <source>
        <dbReference type="Proteomes" id="UP000014074"/>
    </source>
</evidence>
<name>R8BA10_PHAM7</name>
<dbReference type="HOGENOM" id="CLU_013053_3_0_1"/>
<feature type="region of interest" description="Disordered" evidence="2">
    <location>
        <begin position="150"/>
        <end position="171"/>
    </location>
</feature>
<dbReference type="OrthoDB" id="288987at2759"/>